<gene>
    <name evidence="4" type="ORF">B296_00046483</name>
</gene>
<dbReference type="PANTHER" id="PTHR12650:SF33">
    <property type="entry name" value="SMALL RIBOSOMAL SUBUNIT PROTEIN ES30Z_ES30Y_ES30X"/>
    <property type="match status" value="1"/>
</dbReference>
<dbReference type="GO" id="GO:0022627">
    <property type="term" value="C:cytosolic small ribosomal subunit"/>
    <property type="evidence" value="ECO:0007669"/>
    <property type="project" value="TreeGrafter"/>
</dbReference>
<evidence type="ECO:0008006" key="6">
    <source>
        <dbReference type="Google" id="ProtNLM"/>
    </source>
</evidence>
<organism evidence="4 5">
    <name type="scientific">Ensete ventricosum</name>
    <name type="common">Abyssinian banana</name>
    <name type="synonym">Musa ensete</name>
    <dbReference type="NCBI Taxonomy" id="4639"/>
    <lineage>
        <taxon>Eukaryota</taxon>
        <taxon>Viridiplantae</taxon>
        <taxon>Streptophyta</taxon>
        <taxon>Embryophyta</taxon>
        <taxon>Tracheophyta</taxon>
        <taxon>Spermatophyta</taxon>
        <taxon>Magnoliopsida</taxon>
        <taxon>Liliopsida</taxon>
        <taxon>Zingiberales</taxon>
        <taxon>Musaceae</taxon>
        <taxon>Ensete</taxon>
    </lineage>
</organism>
<evidence type="ECO:0000313" key="4">
    <source>
        <dbReference type="EMBL" id="RRT34280.1"/>
    </source>
</evidence>
<name>A0A426X4A9_ENSVE</name>
<protein>
    <recommendedName>
        <fullName evidence="6">40S ribosomal protein S30</fullName>
    </recommendedName>
</protein>
<proteinExistence type="predicted"/>
<sequence length="255" mass="27782">MSPPGILMHLQGTCQPWTPRLYIFVASCLEQRNLRPEEQPHRRGLGFPPSSVRSQPPQALRDLVHGSLARAGKVRGQTPKMEKKDKPKDPRGRAFKRKQYTRRFVTAGCQGSAVGGAGEDKRAVGGGRSTRHCPPEEEGHGCVAAVAGDGEEAEDVGFRRSIEEEEDGSARCVLPRDGLQIGKTTLSFDSKKITMAIGGSTKKVLWHIAMLCFVGKQRSLLEKSTSGWLQPSVVGKQRSLLEEADSCVATVEGHD</sequence>
<dbReference type="Pfam" id="PF04758">
    <property type="entry name" value="Ribosomal_S30"/>
    <property type="match status" value="1"/>
</dbReference>
<dbReference type="GO" id="GO:0003735">
    <property type="term" value="F:structural constituent of ribosome"/>
    <property type="evidence" value="ECO:0007669"/>
    <property type="project" value="InterPro"/>
</dbReference>
<dbReference type="GO" id="GO:0006412">
    <property type="term" value="P:translation"/>
    <property type="evidence" value="ECO:0007669"/>
    <property type="project" value="InterPro"/>
</dbReference>
<reference evidence="4 5" key="1">
    <citation type="journal article" date="2014" name="Agronomy (Basel)">
        <title>A Draft Genome Sequence for Ensete ventricosum, the Drought-Tolerant Tree Against Hunger.</title>
        <authorList>
            <person name="Harrison J."/>
            <person name="Moore K.A."/>
            <person name="Paszkiewicz K."/>
            <person name="Jones T."/>
            <person name="Grant M."/>
            <person name="Ambacheew D."/>
            <person name="Muzemil S."/>
            <person name="Studholme D.J."/>
        </authorList>
    </citation>
    <scope>NUCLEOTIDE SEQUENCE [LARGE SCALE GENOMIC DNA]</scope>
</reference>
<accession>A0A426X4A9</accession>
<feature type="region of interest" description="Disordered" evidence="3">
    <location>
        <begin position="36"/>
        <end position="97"/>
    </location>
</feature>
<comment type="caution">
    <text evidence="4">The sequence shown here is derived from an EMBL/GenBank/DDBJ whole genome shotgun (WGS) entry which is preliminary data.</text>
</comment>
<evidence type="ECO:0000256" key="2">
    <source>
        <dbReference type="ARBA" id="ARBA00023274"/>
    </source>
</evidence>
<evidence type="ECO:0000256" key="1">
    <source>
        <dbReference type="ARBA" id="ARBA00022980"/>
    </source>
</evidence>
<feature type="region of interest" description="Disordered" evidence="3">
    <location>
        <begin position="111"/>
        <end position="139"/>
    </location>
</feature>
<dbReference type="InterPro" id="IPR006846">
    <property type="entry name" value="Ribosomal_eS30"/>
</dbReference>
<evidence type="ECO:0000313" key="5">
    <source>
        <dbReference type="Proteomes" id="UP000287651"/>
    </source>
</evidence>
<dbReference type="Proteomes" id="UP000287651">
    <property type="component" value="Unassembled WGS sequence"/>
</dbReference>
<dbReference type="PANTHER" id="PTHR12650">
    <property type="entry name" value="40S RIBOSOMAL PROTEIN S30/UBIQUITIN-LIKE PROTEIN FUBI"/>
    <property type="match status" value="1"/>
</dbReference>
<evidence type="ECO:0000256" key="3">
    <source>
        <dbReference type="SAM" id="MobiDB-lite"/>
    </source>
</evidence>
<keyword evidence="1" id="KW-0689">Ribosomal protein</keyword>
<feature type="compositionally biased region" description="Basic and acidic residues" evidence="3">
    <location>
        <begin position="80"/>
        <end position="92"/>
    </location>
</feature>
<dbReference type="EMBL" id="AMZH03027126">
    <property type="protein sequence ID" value="RRT34280.1"/>
    <property type="molecule type" value="Genomic_DNA"/>
</dbReference>
<dbReference type="AlphaFoldDB" id="A0A426X4A9"/>
<keyword evidence="2" id="KW-0687">Ribonucleoprotein</keyword>